<comment type="caution">
    <text evidence="1">The sequence shown here is derived from an EMBL/GenBank/DDBJ whole genome shotgun (WGS) entry which is preliminary data.</text>
</comment>
<gene>
    <name evidence="1" type="ORF">LCGC14_1519830</name>
</gene>
<reference evidence="1" key="1">
    <citation type="journal article" date="2015" name="Nature">
        <title>Complex archaea that bridge the gap between prokaryotes and eukaryotes.</title>
        <authorList>
            <person name="Spang A."/>
            <person name="Saw J.H."/>
            <person name="Jorgensen S.L."/>
            <person name="Zaremba-Niedzwiedzka K."/>
            <person name="Martijn J."/>
            <person name="Lind A.E."/>
            <person name="van Eijk R."/>
            <person name="Schleper C."/>
            <person name="Guy L."/>
            <person name="Ettema T.J."/>
        </authorList>
    </citation>
    <scope>NUCLEOTIDE SEQUENCE</scope>
</reference>
<proteinExistence type="predicted"/>
<name>A0A0F9IYZ8_9ZZZZ</name>
<dbReference type="AlphaFoldDB" id="A0A0F9IYZ8"/>
<protein>
    <submittedName>
        <fullName evidence="1">Uncharacterized protein</fullName>
    </submittedName>
</protein>
<sequence>MNKDIKLSRVQKGIKVLIENFITESDKIMEYTKESRYSAVYSILYYFHNRESIAVDGTLYDILLCQSEYNYGSGLYDSITAYLENSGFYLEYEGQGTYNIVKV</sequence>
<accession>A0A0F9IYZ8</accession>
<organism evidence="1">
    <name type="scientific">marine sediment metagenome</name>
    <dbReference type="NCBI Taxonomy" id="412755"/>
    <lineage>
        <taxon>unclassified sequences</taxon>
        <taxon>metagenomes</taxon>
        <taxon>ecological metagenomes</taxon>
    </lineage>
</organism>
<dbReference type="EMBL" id="LAZR01011257">
    <property type="protein sequence ID" value="KKM62614.1"/>
    <property type="molecule type" value="Genomic_DNA"/>
</dbReference>
<evidence type="ECO:0000313" key="1">
    <source>
        <dbReference type="EMBL" id="KKM62614.1"/>
    </source>
</evidence>